<reference evidence="2" key="1">
    <citation type="journal article" date="2017" name="Cell">
        <title>Insights into land plant evolution garnered from the Marchantia polymorpha genome.</title>
        <authorList>
            <person name="Bowman J.L."/>
            <person name="Kohchi T."/>
            <person name="Yamato K.T."/>
            <person name="Jenkins J."/>
            <person name="Shu S."/>
            <person name="Ishizaki K."/>
            <person name="Yamaoka S."/>
            <person name="Nishihama R."/>
            <person name="Nakamura Y."/>
            <person name="Berger F."/>
            <person name="Adam C."/>
            <person name="Aki S.S."/>
            <person name="Althoff F."/>
            <person name="Araki T."/>
            <person name="Arteaga-Vazquez M.A."/>
            <person name="Balasubrmanian S."/>
            <person name="Barry K."/>
            <person name="Bauer D."/>
            <person name="Boehm C.R."/>
            <person name="Briginshaw L."/>
            <person name="Caballero-Perez J."/>
            <person name="Catarino B."/>
            <person name="Chen F."/>
            <person name="Chiyoda S."/>
            <person name="Chovatia M."/>
            <person name="Davies K.M."/>
            <person name="Delmans M."/>
            <person name="Demura T."/>
            <person name="Dierschke T."/>
            <person name="Dolan L."/>
            <person name="Dorantes-Acosta A.E."/>
            <person name="Eklund D.M."/>
            <person name="Florent S.N."/>
            <person name="Flores-Sandoval E."/>
            <person name="Fujiyama A."/>
            <person name="Fukuzawa H."/>
            <person name="Galik B."/>
            <person name="Grimanelli D."/>
            <person name="Grimwood J."/>
            <person name="Grossniklaus U."/>
            <person name="Hamada T."/>
            <person name="Haseloff J."/>
            <person name="Hetherington A.J."/>
            <person name="Higo A."/>
            <person name="Hirakawa Y."/>
            <person name="Hundley H.N."/>
            <person name="Ikeda Y."/>
            <person name="Inoue K."/>
            <person name="Inoue S.I."/>
            <person name="Ishida S."/>
            <person name="Jia Q."/>
            <person name="Kakita M."/>
            <person name="Kanazawa T."/>
            <person name="Kawai Y."/>
            <person name="Kawashima T."/>
            <person name="Kennedy M."/>
            <person name="Kinose K."/>
            <person name="Kinoshita T."/>
            <person name="Kohara Y."/>
            <person name="Koide E."/>
            <person name="Komatsu K."/>
            <person name="Kopischke S."/>
            <person name="Kubo M."/>
            <person name="Kyozuka J."/>
            <person name="Lagercrantz U."/>
            <person name="Lin S.S."/>
            <person name="Lindquist E."/>
            <person name="Lipzen A.M."/>
            <person name="Lu C.W."/>
            <person name="De Luna E."/>
            <person name="Martienssen R.A."/>
            <person name="Minamino N."/>
            <person name="Mizutani M."/>
            <person name="Mizutani M."/>
            <person name="Mochizuki N."/>
            <person name="Monte I."/>
            <person name="Mosher R."/>
            <person name="Nagasaki H."/>
            <person name="Nakagami H."/>
            <person name="Naramoto S."/>
            <person name="Nishitani K."/>
            <person name="Ohtani M."/>
            <person name="Okamoto T."/>
            <person name="Okumura M."/>
            <person name="Phillips J."/>
            <person name="Pollak B."/>
            <person name="Reinders A."/>
            <person name="Rovekamp M."/>
            <person name="Sano R."/>
            <person name="Sawa S."/>
            <person name="Schmid M.W."/>
            <person name="Shirakawa M."/>
            <person name="Solano R."/>
            <person name="Spunde A."/>
            <person name="Suetsugu N."/>
            <person name="Sugano S."/>
            <person name="Sugiyama A."/>
            <person name="Sun R."/>
            <person name="Suzuki Y."/>
            <person name="Takenaka M."/>
            <person name="Takezawa D."/>
            <person name="Tomogane H."/>
            <person name="Tsuzuki M."/>
            <person name="Ueda T."/>
            <person name="Umeda M."/>
            <person name="Ward J.M."/>
            <person name="Watanabe Y."/>
            <person name="Yazaki K."/>
            <person name="Yokoyama R."/>
            <person name="Yoshitake Y."/>
            <person name="Yotsui I."/>
            <person name="Zachgo S."/>
            <person name="Schmutz J."/>
        </authorList>
    </citation>
    <scope>NUCLEOTIDE SEQUENCE [LARGE SCALE GENOMIC DNA]</scope>
    <source>
        <strain evidence="2">Tak-1</strain>
    </source>
</reference>
<evidence type="ECO:0000313" key="1">
    <source>
        <dbReference type="EMBL" id="PTQ42647.1"/>
    </source>
</evidence>
<keyword evidence="2" id="KW-1185">Reference proteome</keyword>
<evidence type="ECO:0000313" key="2">
    <source>
        <dbReference type="Proteomes" id="UP000244005"/>
    </source>
</evidence>
<dbReference type="Gramene" id="Mp1g01050.1">
    <property type="protein sequence ID" value="Mp1g01050.1.cds"/>
    <property type="gene ID" value="Mp1g01050"/>
</dbReference>
<proteinExistence type="predicted"/>
<organism evidence="1 2">
    <name type="scientific">Marchantia polymorpha</name>
    <name type="common">Common liverwort</name>
    <name type="synonym">Marchantia aquatica</name>
    <dbReference type="NCBI Taxonomy" id="3197"/>
    <lineage>
        <taxon>Eukaryota</taxon>
        <taxon>Viridiplantae</taxon>
        <taxon>Streptophyta</taxon>
        <taxon>Embryophyta</taxon>
        <taxon>Marchantiophyta</taxon>
        <taxon>Marchantiopsida</taxon>
        <taxon>Marchantiidae</taxon>
        <taxon>Marchantiales</taxon>
        <taxon>Marchantiaceae</taxon>
        <taxon>Marchantia</taxon>
    </lineage>
</organism>
<sequence>MLRLDHGNLFLSPSSSDMRVWSEVSGKSIAAYQSSAFQMASELDVCRMCGERTRDCTCPPLELEAQELASAIFSRCIKWWDLSSRILEYRRNGTVTSMRAQLIGYVASVR</sequence>
<dbReference type="Proteomes" id="UP000244005">
    <property type="component" value="Unassembled WGS sequence"/>
</dbReference>
<dbReference type="EMBL" id="KZ772701">
    <property type="protein sequence ID" value="PTQ42647.1"/>
    <property type="molecule type" value="Genomic_DNA"/>
</dbReference>
<name>A0A2R6X958_MARPO</name>
<gene>
    <name evidence="1" type="ORF">MARPO_0029s0141</name>
</gene>
<dbReference type="AlphaFoldDB" id="A0A2R6X958"/>
<protein>
    <submittedName>
        <fullName evidence="1">Uncharacterized protein</fullName>
    </submittedName>
</protein>
<accession>A0A2R6X958</accession>